<comment type="caution">
    <text evidence="2">The sequence shown here is derived from an EMBL/GenBank/DDBJ whole genome shotgun (WGS) entry which is preliminary data.</text>
</comment>
<reference evidence="2 3" key="1">
    <citation type="submission" date="2018-07" db="EMBL/GenBank/DDBJ databases">
        <title>Genomic Encyclopedia of Type Strains, Phase IV (KMG-IV): sequencing the most valuable type-strain genomes for metagenomic binning, comparative biology and taxonomic classification.</title>
        <authorList>
            <person name="Goeker M."/>
        </authorList>
    </citation>
    <scope>NUCLEOTIDE SEQUENCE [LARGE SCALE GENOMIC DNA]</scope>
    <source>
        <strain evidence="2 3">DSM 25281</strain>
    </source>
</reference>
<sequence length="46" mass="4946">MKKTLFAIIAASLLVFGAGATLNVSKQENAELPPLFSQTQELPPLF</sequence>
<evidence type="ECO:0000313" key="2">
    <source>
        <dbReference type="EMBL" id="RDI40150.1"/>
    </source>
</evidence>
<feature type="chain" id="PRO_5016844603" description="PapR protein" evidence="1">
    <location>
        <begin position="21"/>
        <end position="46"/>
    </location>
</feature>
<dbReference type="RefSeq" id="WP_158538405.1">
    <property type="nucleotide sequence ID" value="NZ_QQAY01000012.1"/>
</dbReference>
<accession>A0A370GAC1</accession>
<keyword evidence="1" id="KW-0732">Signal</keyword>
<gene>
    <name evidence="2" type="ORF">DFR59_11266</name>
</gene>
<dbReference type="AlphaFoldDB" id="A0A370GAC1"/>
<evidence type="ECO:0000256" key="1">
    <source>
        <dbReference type="SAM" id="SignalP"/>
    </source>
</evidence>
<evidence type="ECO:0008006" key="4">
    <source>
        <dbReference type="Google" id="ProtNLM"/>
    </source>
</evidence>
<keyword evidence="3" id="KW-1185">Reference proteome</keyword>
<evidence type="ECO:0000313" key="3">
    <source>
        <dbReference type="Proteomes" id="UP000255326"/>
    </source>
</evidence>
<proteinExistence type="predicted"/>
<feature type="signal peptide" evidence="1">
    <location>
        <begin position="1"/>
        <end position="20"/>
    </location>
</feature>
<name>A0A370GAC1_9BACI</name>
<organism evidence="2 3">
    <name type="scientific">Falsibacillus pallidus</name>
    <dbReference type="NCBI Taxonomy" id="493781"/>
    <lineage>
        <taxon>Bacteria</taxon>
        <taxon>Bacillati</taxon>
        <taxon>Bacillota</taxon>
        <taxon>Bacilli</taxon>
        <taxon>Bacillales</taxon>
        <taxon>Bacillaceae</taxon>
        <taxon>Falsibacillus</taxon>
    </lineage>
</organism>
<dbReference type="Proteomes" id="UP000255326">
    <property type="component" value="Unassembled WGS sequence"/>
</dbReference>
<protein>
    <recommendedName>
        <fullName evidence="4">PapR protein</fullName>
    </recommendedName>
</protein>
<dbReference type="EMBL" id="QQAY01000012">
    <property type="protein sequence ID" value="RDI40150.1"/>
    <property type="molecule type" value="Genomic_DNA"/>
</dbReference>